<reference evidence="3 4" key="1">
    <citation type="journal article" date="2019" name="Int. J. Syst. Evol. Microbiol.">
        <title>The Global Catalogue of Microorganisms (GCM) 10K type strain sequencing project: providing services to taxonomists for standard genome sequencing and annotation.</title>
        <authorList>
            <consortium name="The Broad Institute Genomics Platform"/>
            <consortium name="The Broad Institute Genome Sequencing Center for Infectious Disease"/>
            <person name="Wu L."/>
            <person name="Ma J."/>
        </authorList>
    </citation>
    <scope>NUCLEOTIDE SEQUENCE [LARGE SCALE GENOMIC DNA]</scope>
    <source>
        <strain evidence="3 4">JCM 12389</strain>
    </source>
</reference>
<dbReference type="InterPro" id="IPR014197">
    <property type="entry name" value="Sporulation_prot_YunB"/>
</dbReference>
<dbReference type="NCBIfam" id="TIGR02832">
    <property type="entry name" value="spo_yunB"/>
    <property type="match status" value="1"/>
</dbReference>
<evidence type="ECO:0000256" key="2">
    <source>
        <dbReference type="SAM" id="Phobius"/>
    </source>
</evidence>
<dbReference type="Proteomes" id="UP001500880">
    <property type="component" value="Unassembled WGS sequence"/>
</dbReference>
<comment type="caution">
    <text evidence="3">The sequence shown here is derived from an EMBL/GenBank/DDBJ whole genome shotgun (WGS) entry which is preliminary data.</text>
</comment>
<keyword evidence="2" id="KW-0472">Membrane</keyword>
<keyword evidence="2" id="KW-1133">Transmembrane helix</keyword>
<sequence>MRRKMLLQRRPGRPRVGQVFILTLLVFFATVFLTLWLIDEGIEPTLMNIAETKTRQVAREAINEAVDKRTADELENENMIEYRTDDEGNIVGAGWNSELVNEVHRNTTIRVQNYLKKIENGEITPEQSLDIEAQQESESGVNTENINEHPAIAEIPLGQATNNTILANLGPRIPVHFQLLGDVQSDIVDESEPLGINGAILSLYVELRVSVRIVVPFSTDTAKVTQKVLVDRRVIHGDVPEFYGGGSEGGGSSPDVTVPYDSLQ</sequence>
<accession>A0ABN1BMC6</accession>
<proteinExistence type="predicted"/>
<dbReference type="PIRSF" id="PIRSF021383">
    <property type="entry name" value="YunB"/>
    <property type="match status" value="1"/>
</dbReference>
<dbReference type="Pfam" id="PF09560">
    <property type="entry name" value="Spore_YunB"/>
    <property type="match status" value="1"/>
</dbReference>
<protein>
    <submittedName>
        <fullName evidence="3">Sporulation protein YunB</fullName>
    </submittedName>
</protein>
<keyword evidence="4" id="KW-1185">Reference proteome</keyword>
<dbReference type="EMBL" id="BAAADO010000006">
    <property type="protein sequence ID" value="GAA0500011.1"/>
    <property type="molecule type" value="Genomic_DNA"/>
</dbReference>
<dbReference type="RefSeq" id="WP_343842586.1">
    <property type="nucleotide sequence ID" value="NZ_BAAADO010000006.1"/>
</dbReference>
<feature type="compositionally biased region" description="Gly residues" evidence="1">
    <location>
        <begin position="243"/>
        <end position="252"/>
    </location>
</feature>
<evidence type="ECO:0000256" key="1">
    <source>
        <dbReference type="SAM" id="MobiDB-lite"/>
    </source>
</evidence>
<feature type="transmembrane region" description="Helical" evidence="2">
    <location>
        <begin position="20"/>
        <end position="38"/>
    </location>
</feature>
<keyword evidence="2" id="KW-0812">Transmembrane</keyword>
<evidence type="ECO:0000313" key="3">
    <source>
        <dbReference type="EMBL" id="GAA0500011.1"/>
    </source>
</evidence>
<name>A0ABN1BMC6_9BACI</name>
<feature type="region of interest" description="Disordered" evidence="1">
    <location>
        <begin position="242"/>
        <end position="264"/>
    </location>
</feature>
<organism evidence="3 4">
    <name type="scientific">Salinibacillus aidingensis</name>
    <dbReference type="NCBI Taxonomy" id="237684"/>
    <lineage>
        <taxon>Bacteria</taxon>
        <taxon>Bacillati</taxon>
        <taxon>Bacillota</taxon>
        <taxon>Bacilli</taxon>
        <taxon>Bacillales</taxon>
        <taxon>Bacillaceae</taxon>
        <taxon>Salinibacillus</taxon>
    </lineage>
</organism>
<gene>
    <name evidence="3" type="primary">yunB</name>
    <name evidence="3" type="ORF">GCM10008986_29080</name>
</gene>
<evidence type="ECO:0000313" key="4">
    <source>
        <dbReference type="Proteomes" id="UP001500880"/>
    </source>
</evidence>